<proteinExistence type="predicted"/>
<comment type="caution">
    <text evidence="1">The sequence shown here is derived from an EMBL/GenBank/DDBJ whole genome shotgun (WGS) entry which is preliminary data.</text>
</comment>
<dbReference type="EMBL" id="VLKL01000037">
    <property type="protein sequence ID" value="TWH94280.1"/>
    <property type="molecule type" value="Genomic_DNA"/>
</dbReference>
<dbReference type="OrthoDB" id="8253340at2"/>
<evidence type="ECO:0000313" key="1">
    <source>
        <dbReference type="EMBL" id="TWH94280.1"/>
    </source>
</evidence>
<reference evidence="1 2" key="1">
    <citation type="journal article" date="2015" name="Stand. Genomic Sci.">
        <title>Genomic Encyclopedia of Bacterial and Archaeal Type Strains, Phase III: the genomes of soil and plant-associated and newly described type strains.</title>
        <authorList>
            <person name="Whitman W.B."/>
            <person name="Woyke T."/>
            <person name="Klenk H.P."/>
            <person name="Zhou Y."/>
            <person name="Lilburn T.G."/>
            <person name="Beck B.J."/>
            <person name="De Vos P."/>
            <person name="Vandamme P."/>
            <person name="Eisen J.A."/>
            <person name="Garrity G."/>
            <person name="Hugenholtz P."/>
            <person name="Kyrpides N.C."/>
        </authorList>
    </citation>
    <scope>NUCLEOTIDE SEQUENCE [LARGE SCALE GENOMIC DNA]</scope>
    <source>
        <strain evidence="1 2">CGMCC 1.10947</strain>
    </source>
</reference>
<dbReference type="RefSeq" id="WP_145642688.1">
    <property type="nucleotide sequence ID" value="NZ_CP088014.1"/>
</dbReference>
<gene>
    <name evidence="1" type="ORF">IQ17_06826</name>
</gene>
<protein>
    <submittedName>
        <fullName evidence="1">Uncharacterized protein</fullName>
    </submittedName>
</protein>
<sequence length="318" mass="35192">MTQSDLIAAPTNAPGRGFTATTVFIDGSASGIRLVKSFASRLSVLVLSFSELARLKERVRPWDYVVYVIDDPSPASQQETYIGHGDGERRFGERLGKAISATTLIYVVIAEGATFDKVTAPYVEARLISICTSLNIPLANSDLPMGRGLGILDDLEQLVAHAETLLFLAGFTRIEIARRNPPTLRLRLSVTTDRDEMVAMTQEEMTLVPQKGVQYRLDCRNLDSVGYGWNDRFYVMPGSDYARRTRSDLSYDNRRRRDLLEAAKWVGPASRTPDKMTLNVGFHCRSGAFAAKLLSGEHIDEKSWVPVETKAPTCGGPE</sequence>
<dbReference type="Proteomes" id="UP000317176">
    <property type="component" value="Unassembled WGS sequence"/>
</dbReference>
<accession>A0A562KFU2</accession>
<dbReference type="AlphaFoldDB" id="A0A562KFU2"/>
<keyword evidence="2" id="KW-1185">Reference proteome</keyword>
<organism evidence="1 2">
    <name type="scientific">Bradyrhizobium daqingense</name>
    <dbReference type="NCBI Taxonomy" id="993502"/>
    <lineage>
        <taxon>Bacteria</taxon>
        <taxon>Pseudomonadati</taxon>
        <taxon>Pseudomonadota</taxon>
        <taxon>Alphaproteobacteria</taxon>
        <taxon>Hyphomicrobiales</taxon>
        <taxon>Nitrobacteraceae</taxon>
        <taxon>Bradyrhizobium</taxon>
    </lineage>
</organism>
<name>A0A562KFU2_9BRAD</name>
<evidence type="ECO:0000313" key="2">
    <source>
        <dbReference type="Proteomes" id="UP000317176"/>
    </source>
</evidence>